<evidence type="ECO:0000313" key="4">
    <source>
        <dbReference type="Proteomes" id="UP000247584"/>
    </source>
</evidence>
<dbReference type="EMBL" id="QJSY01000019">
    <property type="protein sequence ID" value="PYE57763.1"/>
    <property type="molecule type" value="Genomic_DNA"/>
</dbReference>
<dbReference type="GeneID" id="99800359"/>
<organism evidence="3 4">
    <name type="scientific">Shewanella chilikensis</name>
    <dbReference type="NCBI Taxonomy" id="558541"/>
    <lineage>
        <taxon>Bacteria</taxon>
        <taxon>Pseudomonadati</taxon>
        <taxon>Pseudomonadota</taxon>
        <taxon>Gammaproteobacteria</taxon>
        <taxon>Alteromonadales</taxon>
        <taxon>Shewanellaceae</taxon>
        <taxon>Shewanella</taxon>
    </lineage>
</organism>
<reference evidence="3 4" key="1">
    <citation type="submission" date="2018-06" db="EMBL/GenBank/DDBJ databases">
        <title>Genomic Encyclopedia of Type Strains, Phase III (KMG-III): the genomes of soil and plant-associated and newly described type strains.</title>
        <authorList>
            <person name="Whitman W."/>
        </authorList>
    </citation>
    <scope>NUCLEOTIDE SEQUENCE [LARGE SCALE GENOMIC DNA]</scope>
    <source>
        <strain evidence="3 4">JC5</strain>
    </source>
</reference>
<dbReference type="PANTHER" id="PTHR33279:SF19">
    <property type="entry name" value="SSL1707 PROTEIN"/>
    <property type="match status" value="1"/>
</dbReference>
<dbReference type="Proteomes" id="UP000247584">
    <property type="component" value="Unassembled WGS sequence"/>
</dbReference>
<comment type="caution">
    <text evidence="3">The sequence shown here is derived from an EMBL/GenBank/DDBJ whole genome shotgun (WGS) entry which is preliminary data.</text>
</comment>
<sequence length="87" mass="9649">MFSKLIMVLIDLTQSRCPEALVKAKMAMKRLLPGETLCLLLSDPGSRQDVPRFAKKQGYDCRIASDESAVLRLHVSVTQQGRSAESN</sequence>
<gene>
    <name evidence="3" type="ORF">C8J23_11978</name>
</gene>
<evidence type="ECO:0000313" key="3">
    <source>
        <dbReference type="EMBL" id="PYE57763.1"/>
    </source>
</evidence>
<proteinExistence type="inferred from homology"/>
<dbReference type="CDD" id="cd00291">
    <property type="entry name" value="SirA_YedF_YeeD"/>
    <property type="match status" value="1"/>
</dbReference>
<dbReference type="InterPro" id="IPR036868">
    <property type="entry name" value="TusA-like_sf"/>
</dbReference>
<dbReference type="Pfam" id="PF01206">
    <property type="entry name" value="TusA"/>
    <property type="match status" value="1"/>
</dbReference>
<dbReference type="Gene3D" id="3.30.110.40">
    <property type="entry name" value="TusA-like domain"/>
    <property type="match status" value="1"/>
</dbReference>
<comment type="similarity">
    <text evidence="1">Belongs to the sulfur carrier protein TusA family.</text>
</comment>
<evidence type="ECO:0000256" key="1">
    <source>
        <dbReference type="ARBA" id="ARBA00008984"/>
    </source>
</evidence>
<protein>
    <submittedName>
        <fullName evidence="3">TusA-related sulfurtransferase</fullName>
    </submittedName>
</protein>
<evidence type="ECO:0000259" key="2">
    <source>
        <dbReference type="Pfam" id="PF01206"/>
    </source>
</evidence>
<keyword evidence="4" id="KW-1185">Reference proteome</keyword>
<name>A0ABX5PMB1_9GAMM</name>
<dbReference type="PANTHER" id="PTHR33279">
    <property type="entry name" value="SULFUR CARRIER PROTEIN YEDF-RELATED"/>
    <property type="match status" value="1"/>
</dbReference>
<accession>A0ABX5PMB1</accession>
<dbReference type="RefSeq" id="WP_308427927.1">
    <property type="nucleotide sequence ID" value="NZ_BMXX01000020.1"/>
</dbReference>
<dbReference type="SUPFAM" id="SSF64307">
    <property type="entry name" value="SirA-like"/>
    <property type="match status" value="1"/>
</dbReference>
<feature type="domain" description="UPF0033" evidence="2">
    <location>
        <begin position="10"/>
        <end position="75"/>
    </location>
</feature>
<dbReference type="InterPro" id="IPR001455">
    <property type="entry name" value="TusA-like"/>
</dbReference>